<dbReference type="AlphaFoldDB" id="E1JX93"/>
<dbReference type="InterPro" id="IPR036388">
    <property type="entry name" value="WH-like_DNA-bd_sf"/>
</dbReference>
<accession>E1JX93</accession>
<keyword evidence="2" id="KW-0238">DNA-binding</keyword>
<dbReference type="PANTHER" id="PTHR43537:SF47">
    <property type="entry name" value="REGULATORY PROTEIN GNTR HTH"/>
    <property type="match status" value="1"/>
</dbReference>
<evidence type="ECO:0000256" key="2">
    <source>
        <dbReference type="ARBA" id="ARBA00023125"/>
    </source>
</evidence>
<gene>
    <name evidence="5" type="ORF">DesfrDRAFT_2217</name>
</gene>
<keyword evidence="1" id="KW-0805">Transcription regulation</keyword>
<keyword evidence="6" id="KW-1185">Reference proteome</keyword>
<feature type="domain" description="HTH gntR-type" evidence="4">
    <location>
        <begin position="11"/>
        <end position="79"/>
    </location>
</feature>
<dbReference type="eggNOG" id="COG2186">
    <property type="taxonomic scope" value="Bacteria"/>
</dbReference>
<evidence type="ECO:0000313" key="6">
    <source>
        <dbReference type="Proteomes" id="UP000006250"/>
    </source>
</evidence>
<dbReference type="Gene3D" id="1.20.120.530">
    <property type="entry name" value="GntR ligand-binding domain-like"/>
    <property type="match status" value="1"/>
</dbReference>
<comment type="caution">
    <text evidence="5">The sequence shown here is derived from an EMBL/GenBank/DDBJ whole genome shotgun (WGS) entry which is preliminary data.</text>
</comment>
<dbReference type="PROSITE" id="PS50949">
    <property type="entry name" value="HTH_GNTR"/>
    <property type="match status" value="1"/>
</dbReference>
<keyword evidence="3" id="KW-0804">Transcription</keyword>
<dbReference type="PRINTS" id="PR00035">
    <property type="entry name" value="HTHGNTR"/>
</dbReference>
<dbReference type="InterPro" id="IPR036390">
    <property type="entry name" value="WH_DNA-bd_sf"/>
</dbReference>
<dbReference type="InterPro" id="IPR000524">
    <property type="entry name" value="Tscrpt_reg_HTH_GntR"/>
</dbReference>
<protein>
    <submittedName>
        <fullName evidence="5">GntR domain protein</fullName>
    </submittedName>
</protein>
<evidence type="ECO:0000259" key="4">
    <source>
        <dbReference type="PROSITE" id="PS50949"/>
    </source>
</evidence>
<dbReference type="SMART" id="SM00345">
    <property type="entry name" value="HTH_GNTR"/>
    <property type="match status" value="1"/>
</dbReference>
<dbReference type="Pfam" id="PF07729">
    <property type="entry name" value="FCD"/>
    <property type="match status" value="1"/>
</dbReference>
<dbReference type="CDD" id="cd07377">
    <property type="entry name" value="WHTH_GntR"/>
    <property type="match status" value="1"/>
</dbReference>
<evidence type="ECO:0000256" key="1">
    <source>
        <dbReference type="ARBA" id="ARBA00023015"/>
    </source>
</evidence>
<dbReference type="EMBL" id="AECZ01000013">
    <property type="protein sequence ID" value="EFL51058.1"/>
    <property type="molecule type" value="Genomic_DNA"/>
</dbReference>
<dbReference type="GO" id="GO:0003700">
    <property type="term" value="F:DNA-binding transcription factor activity"/>
    <property type="evidence" value="ECO:0007669"/>
    <property type="project" value="InterPro"/>
</dbReference>
<organism evidence="5 6">
    <name type="scientific">Solidesulfovibrio fructosivorans JJ]</name>
    <dbReference type="NCBI Taxonomy" id="596151"/>
    <lineage>
        <taxon>Bacteria</taxon>
        <taxon>Pseudomonadati</taxon>
        <taxon>Thermodesulfobacteriota</taxon>
        <taxon>Desulfovibrionia</taxon>
        <taxon>Desulfovibrionales</taxon>
        <taxon>Desulfovibrionaceae</taxon>
        <taxon>Solidesulfovibrio</taxon>
    </lineage>
</organism>
<dbReference type="STRING" id="596151.DesfrDRAFT_2217"/>
<dbReference type="Gene3D" id="1.10.10.10">
    <property type="entry name" value="Winged helix-like DNA-binding domain superfamily/Winged helix DNA-binding domain"/>
    <property type="match status" value="1"/>
</dbReference>
<dbReference type="OrthoDB" id="5343675at2"/>
<dbReference type="SUPFAM" id="SSF48008">
    <property type="entry name" value="GntR ligand-binding domain-like"/>
    <property type="match status" value="1"/>
</dbReference>
<dbReference type="Proteomes" id="UP000006250">
    <property type="component" value="Unassembled WGS sequence"/>
</dbReference>
<dbReference type="SUPFAM" id="SSF46785">
    <property type="entry name" value="Winged helix' DNA-binding domain"/>
    <property type="match status" value="1"/>
</dbReference>
<evidence type="ECO:0000256" key="3">
    <source>
        <dbReference type="ARBA" id="ARBA00023163"/>
    </source>
</evidence>
<dbReference type="SMART" id="SM00895">
    <property type="entry name" value="FCD"/>
    <property type="match status" value="1"/>
</dbReference>
<dbReference type="PANTHER" id="PTHR43537">
    <property type="entry name" value="TRANSCRIPTIONAL REGULATOR, GNTR FAMILY"/>
    <property type="match status" value="1"/>
</dbReference>
<sequence>MPTRLTPVRSRKLGDLVIQQIQEKISLGVFAPGSKIPTEPTLMAQLGVGRSTVREAVRVLVSAGLLEVRQGDGTYVLERPSGHEPLEYRLRRAKAEEIREVRRILEVETVRLAAANRSAADIETMRECLEKKQAAHAAGDAHGYVTADIAFHTAVATASGNGLLADLYRSFCMVFQDFLDTLIADRGVNQYQHRIHTGLLTAIVDKDPEAAVRFALEAMDRTTNDAQALAAR</sequence>
<proteinExistence type="predicted"/>
<name>E1JX93_SOLFR</name>
<reference evidence="5 6" key="1">
    <citation type="submission" date="2010-08" db="EMBL/GenBank/DDBJ databases">
        <title>The draft genome of Desulfovibrio fructosovorans JJ.</title>
        <authorList>
            <consortium name="US DOE Joint Genome Institute (JGI-PGF)"/>
            <person name="Lucas S."/>
            <person name="Copeland A."/>
            <person name="Lapidus A."/>
            <person name="Cheng J.-F."/>
            <person name="Bruce D."/>
            <person name="Goodwin L."/>
            <person name="Pitluck S."/>
            <person name="Land M.L."/>
            <person name="Hauser L."/>
            <person name="Chang Y.-J."/>
            <person name="Jeffries C."/>
            <person name="Wall J.D."/>
            <person name="Stahl D.A."/>
            <person name="Arkin A.P."/>
            <person name="Dehal P."/>
            <person name="Stolyar S.M."/>
            <person name="Hazen T.C."/>
            <person name="Woyke T.J."/>
        </authorList>
    </citation>
    <scope>NUCLEOTIDE SEQUENCE [LARGE SCALE GENOMIC DNA]</scope>
    <source>
        <strain evidence="5 6">JJ</strain>
    </source>
</reference>
<dbReference type="InterPro" id="IPR011711">
    <property type="entry name" value="GntR_C"/>
</dbReference>
<dbReference type="RefSeq" id="WP_005993848.1">
    <property type="nucleotide sequence ID" value="NZ_AECZ01000013.1"/>
</dbReference>
<dbReference type="InterPro" id="IPR008920">
    <property type="entry name" value="TF_FadR/GntR_C"/>
</dbReference>
<dbReference type="Pfam" id="PF00392">
    <property type="entry name" value="GntR"/>
    <property type="match status" value="1"/>
</dbReference>
<dbReference type="GO" id="GO:0003677">
    <property type="term" value="F:DNA binding"/>
    <property type="evidence" value="ECO:0007669"/>
    <property type="project" value="UniProtKB-KW"/>
</dbReference>
<evidence type="ECO:0000313" key="5">
    <source>
        <dbReference type="EMBL" id="EFL51058.1"/>
    </source>
</evidence>